<protein>
    <submittedName>
        <fullName evidence="1">Cof-like hydrolase</fullName>
    </submittedName>
</protein>
<dbReference type="EMBL" id="AJWZ01002351">
    <property type="protein sequence ID" value="EKC71198.1"/>
    <property type="molecule type" value="Genomic_DNA"/>
</dbReference>
<sequence length="215" mass="23381">MRYAITSSGAAVADCAQDRIISAQNLPADVAAELVRAFEGLDGFPILFFNGEALYRPELLDDPQHFGMDAYVDNFKSHCTACEDMERRFLAAPYPVEKLDFYFVDSAERAKYLARVQDVRAWVVPCESAGVEINAIGTDKGSGLQALCRCLNIPISATIAIGDSENDRPLLRDAGLPLAMGNAIADVKAAARYVMPDCDHDGVAEAIERFLLAQS</sequence>
<dbReference type="Gene3D" id="3.40.50.1000">
    <property type="entry name" value="HAD superfamily/HAD-like"/>
    <property type="match status" value="1"/>
</dbReference>
<organism evidence="1">
    <name type="scientific">human gut metagenome</name>
    <dbReference type="NCBI Taxonomy" id="408170"/>
    <lineage>
        <taxon>unclassified sequences</taxon>
        <taxon>metagenomes</taxon>
        <taxon>organismal metagenomes</taxon>
    </lineage>
</organism>
<accession>K1TNK6</accession>
<dbReference type="PROSITE" id="PS01229">
    <property type="entry name" value="COF_2"/>
    <property type="match status" value="1"/>
</dbReference>
<dbReference type="GO" id="GO:0016791">
    <property type="term" value="F:phosphatase activity"/>
    <property type="evidence" value="ECO:0007669"/>
    <property type="project" value="TreeGrafter"/>
</dbReference>
<reference evidence="1" key="1">
    <citation type="journal article" date="2013" name="Environ. Microbiol.">
        <title>Microbiota from the distal guts of lean and obese adolescents exhibit partial functional redundancy besides clear differences in community structure.</title>
        <authorList>
            <person name="Ferrer M."/>
            <person name="Ruiz A."/>
            <person name="Lanza F."/>
            <person name="Haange S.B."/>
            <person name="Oberbach A."/>
            <person name="Till H."/>
            <person name="Bargiela R."/>
            <person name="Campoy C."/>
            <person name="Segura M.T."/>
            <person name="Richter M."/>
            <person name="von Bergen M."/>
            <person name="Seifert J."/>
            <person name="Suarez A."/>
        </authorList>
    </citation>
    <scope>NUCLEOTIDE SEQUENCE</scope>
</reference>
<dbReference type="PANTHER" id="PTHR10000">
    <property type="entry name" value="PHOSPHOSERINE PHOSPHATASE"/>
    <property type="match status" value="1"/>
</dbReference>
<keyword evidence="1" id="KW-0378">Hydrolase</keyword>
<dbReference type="Pfam" id="PF08282">
    <property type="entry name" value="Hydrolase_3"/>
    <property type="match status" value="1"/>
</dbReference>
<dbReference type="PANTHER" id="PTHR10000:SF8">
    <property type="entry name" value="HAD SUPERFAMILY HYDROLASE-LIKE, TYPE 3"/>
    <property type="match status" value="1"/>
</dbReference>
<dbReference type="GO" id="GO:0000287">
    <property type="term" value="F:magnesium ion binding"/>
    <property type="evidence" value="ECO:0007669"/>
    <property type="project" value="TreeGrafter"/>
</dbReference>
<comment type="caution">
    <text evidence="1">The sequence shown here is derived from an EMBL/GenBank/DDBJ whole genome shotgun (WGS) entry which is preliminary data.</text>
</comment>
<name>K1TNK6_9ZZZZ</name>
<dbReference type="SUPFAM" id="SSF56784">
    <property type="entry name" value="HAD-like"/>
    <property type="match status" value="1"/>
</dbReference>
<evidence type="ECO:0000313" key="1">
    <source>
        <dbReference type="EMBL" id="EKC71198.1"/>
    </source>
</evidence>
<proteinExistence type="predicted"/>
<dbReference type="InterPro" id="IPR036412">
    <property type="entry name" value="HAD-like_sf"/>
</dbReference>
<dbReference type="InterPro" id="IPR023214">
    <property type="entry name" value="HAD_sf"/>
</dbReference>
<dbReference type="GO" id="GO:0005829">
    <property type="term" value="C:cytosol"/>
    <property type="evidence" value="ECO:0007669"/>
    <property type="project" value="TreeGrafter"/>
</dbReference>
<dbReference type="AlphaFoldDB" id="K1TNK6"/>
<gene>
    <name evidence="1" type="ORF">OBE_03510</name>
</gene>